<dbReference type="RefSeq" id="WP_166589953.1">
    <property type="nucleotide sequence ID" value="NZ_JACMYG010000005.1"/>
</dbReference>
<proteinExistence type="predicted"/>
<name>A0A7X1GBS7_9PSED</name>
<keyword evidence="2" id="KW-0808">Transferase</keyword>
<dbReference type="Proteomes" id="UP000526003">
    <property type="component" value="Unassembled WGS sequence"/>
</dbReference>
<organism evidence="2 3">
    <name type="scientific">Pseudomonas kielensis</name>
    <dbReference type="NCBI Taxonomy" id="2762577"/>
    <lineage>
        <taxon>Bacteria</taxon>
        <taxon>Pseudomonadati</taxon>
        <taxon>Pseudomonadota</taxon>
        <taxon>Gammaproteobacteria</taxon>
        <taxon>Pseudomonadales</taxon>
        <taxon>Pseudomonadaceae</taxon>
        <taxon>Pseudomonas</taxon>
    </lineage>
</organism>
<comment type="caution">
    <text evidence="2">The sequence shown here is derived from an EMBL/GenBank/DDBJ whole genome shotgun (WGS) entry which is preliminary data.</text>
</comment>
<dbReference type="InterPro" id="IPR049625">
    <property type="entry name" value="Glyco_transf_61_cat"/>
</dbReference>
<evidence type="ECO:0000313" key="2">
    <source>
        <dbReference type="EMBL" id="MBC2689519.1"/>
    </source>
</evidence>
<dbReference type="Pfam" id="PF04577">
    <property type="entry name" value="Glyco_transf_61"/>
    <property type="match status" value="1"/>
</dbReference>
<evidence type="ECO:0000313" key="3">
    <source>
        <dbReference type="Proteomes" id="UP000526003"/>
    </source>
</evidence>
<reference evidence="2 3" key="1">
    <citation type="submission" date="2020-08" db="EMBL/GenBank/DDBJ databases">
        <title>Pseudomonas sp. nov.</title>
        <authorList>
            <person name="Gieschler S."/>
            <person name="Fiedler G."/>
            <person name="Brinks E."/>
            <person name="Boehnlein C."/>
            <person name="Franz C.M.A.P."/>
            <person name="Kabisch J."/>
        </authorList>
    </citation>
    <scope>NUCLEOTIDE SEQUENCE [LARGE SCALE GENOMIC DNA]</scope>
    <source>
        <strain evidence="2 3">MBT-1</strain>
    </source>
</reference>
<keyword evidence="3" id="KW-1185">Reference proteome</keyword>
<evidence type="ECO:0000259" key="1">
    <source>
        <dbReference type="Pfam" id="PF04577"/>
    </source>
</evidence>
<dbReference type="EMBL" id="JACMYG010000005">
    <property type="protein sequence ID" value="MBC2689519.1"/>
    <property type="molecule type" value="Genomic_DNA"/>
</dbReference>
<protein>
    <submittedName>
        <fullName evidence="2">Glycosyltransferase family 61 protein</fullName>
    </submittedName>
</protein>
<dbReference type="GO" id="GO:0016757">
    <property type="term" value="F:glycosyltransferase activity"/>
    <property type="evidence" value="ECO:0007669"/>
    <property type="project" value="InterPro"/>
</dbReference>
<sequence length="382" mass="43297">MNKLEVKKSTEFALEHHCISTLLESNENGFFKYFSRSTISFDVAIISKGRKHYKNEKIELPDLHICKVKNAVVTGKCGVLQGSTLIKDSLPPWMTQDNIFKNRELLKRAYHLEAPNDKDELFTHPEAEFDEISEPVVVLASCTDNAFSHYLFESFAKLHIMLNVDLNKFKWVVSSSIRSYQLNLLLDAGIKAENIIKKPHNTYLKVPFAIVIESPSHNNLWATPASLLFMRSFFKGLINKNPMMKATAKRIYLDRADERAAMRKIVNEVEIVDIAKKNDFSSYTPGALSFSGKIDAISNAEYIIGQYGGGLQLCFSARQGCRIVVLQSPHFFRAFISFMSVFFGFEVINIMGQSTATSEPKHNNSELLIDQADFEESLTQIL</sequence>
<feature type="domain" description="Glycosyltransferase 61 catalytic" evidence="1">
    <location>
        <begin position="147"/>
        <end position="324"/>
    </location>
</feature>
<dbReference type="AlphaFoldDB" id="A0A7X1GBS7"/>
<gene>
    <name evidence="2" type="ORF">H7995_06875</name>
</gene>
<accession>A0A7X1GBS7</accession>